<dbReference type="Proteomes" id="UP001187415">
    <property type="component" value="Unassembled WGS sequence"/>
</dbReference>
<gene>
    <name evidence="3" type="ORF">Q5P01_011465</name>
</gene>
<feature type="signal peptide" evidence="2">
    <location>
        <begin position="1"/>
        <end position="18"/>
    </location>
</feature>
<feature type="region of interest" description="Disordered" evidence="1">
    <location>
        <begin position="73"/>
        <end position="106"/>
    </location>
</feature>
<organism evidence="3 4">
    <name type="scientific">Channa striata</name>
    <name type="common">Snakehead murrel</name>
    <name type="synonym">Ophicephalus striatus</name>
    <dbReference type="NCBI Taxonomy" id="64152"/>
    <lineage>
        <taxon>Eukaryota</taxon>
        <taxon>Metazoa</taxon>
        <taxon>Chordata</taxon>
        <taxon>Craniata</taxon>
        <taxon>Vertebrata</taxon>
        <taxon>Euteleostomi</taxon>
        <taxon>Actinopterygii</taxon>
        <taxon>Neopterygii</taxon>
        <taxon>Teleostei</taxon>
        <taxon>Neoteleostei</taxon>
        <taxon>Acanthomorphata</taxon>
        <taxon>Anabantaria</taxon>
        <taxon>Anabantiformes</taxon>
        <taxon>Channoidei</taxon>
        <taxon>Channidae</taxon>
        <taxon>Channa</taxon>
    </lineage>
</organism>
<evidence type="ECO:0000256" key="1">
    <source>
        <dbReference type="SAM" id="MobiDB-lite"/>
    </source>
</evidence>
<protein>
    <submittedName>
        <fullName evidence="3">Uncharacterized protein</fullName>
    </submittedName>
</protein>
<keyword evidence="2" id="KW-0732">Signal</keyword>
<keyword evidence="4" id="KW-1185">Reference proteome</keyword>
<reference evidence="3" key="1">
    <citation type="submission" date="2023-07" db="EMBL/GenBank/DDBJ databases">
        <title>Chromosome-level Genome Assembly of Striped Snakehead (Channa striata).</title>
        <authorList>
            <person name="Liu H."/>
        </authorList>
    </citation>
    <scope>NUCLEOTIDE SEQUENCE</scope>
    <source>
        <strain evidence="3">Gz</strain>
        <tissue evidence="3">Muscle</tissue>
    </source>
</reference>
<accession>A0AA88MTA2</accession>
<feature type="chain" id="PRO_5041668421" evidence="2">
    <location>
        <begin position="19"/>
        <end position="106"/>
    </location>
</feature>
<name>A0AA88MTA2_CHASR</name>
<sequence length="106" mass="11450">MYLLLFLVLLTLADRSQGVSQTHDKSLTVSTLTDASAGMKQPAIPKPKTNLTQNNNLCCCKGKGAKAMKAPCPCQQHRRKGKNGKPNSLCKKKNNVMVVRGPSSPL</sequence>
<proteinExistence type="predicted"/>
<dbReference type="AlphaFoldDB" id="A0AA88MTA2"/>
<comment type="caution">
    <text evidence="3">The sequence shown here is derived from an EMBL/GenBank/DDBJ whole genome shotgun (WGS) entry which is preliminary data.</text>
</comment>
<evidence type="ECO:0000256" key="2">
    <source>
        <dbReference type="SAM" id="SignalP"/>
    </source>
</evidence>
<evidence type="ECO:0000313" key="3">
    <source>
        <dbReference type="EMBL" id="KAK2844806.1"/>
    </source>
</evidence>
<dbReference type="EMBL" id="JAUPFM010000008">
    <property type="protein sequence ID" value="KAK2844806.1"/>
    <property type="molecule type" value="Genomic_DNA"/>
</dbReference>
<evidence type="ECO:0000313" key="4">
    <source>
        <dbReference type="Proteomes" id="UP001187415"/>
    </source>
</evidence>